<evidence type="ECO:0000256" key="7">
    <source>
        <dbReference type="ARBA" id="ARBA00022741"/>
    </source>
</evidence>
<dbReference type="CDD" id="cd06156">
    <property type="entry name" value="eu_AANH_C_2"/>
    <property type="match status" value="1"/>
</dbReference>
<dbReference type="EMBL" id="PKFO01000005">
    <property type="protein sequence ID" value="PVH21240.1"/>
    <property type="molecule type" value="Genomic_DNA"/>
</dbReference>
<dbReference type="InterPro" id="IPR014729">
    <property type="entry name" value="Rossmann-like_a/b/a_fold"/>
</dbReference>
<evidence type="ECO:0000256" key="13">
    <source>
        <dbReference type="PROSITE-ProRule" id="PRU00708"/>
    </source>
</evidence>
<dbReference type="PANTHER" id="PTHR12196">
    <property type="entry name" value="DOMAIN OF UNKNOWN FUNCTION 71 DUF71 -CONTAINING PROTEIN"/>
    <property type="match status" value="1"/>
</dbReference>
<dbReference type="RefSeq" id="XP_025342180.1">
    <property type="nucleotide sequence ID" value="XM_025483965.1"/>
</dbReference>
<evidence type="ECO:0000256" key="1">
    <source>
        <dbReference type="ARBA" id="ARBA00004173"/>
    </source>
</evidence>
<dbReference type="GO" id="GO:0017183">
    <property type="term" value="P:protein histidyl modification to diphthamide"/>
    <property type="evidence" value="ECO:0007669"/>
    <property type="project" value="TreeGrafter"/>
</dbReference>
<evidence type="ECO:0000256" key="9">
    <source>
        <dbReference type="ARBA" id="ARBA00029814"/>
    </source>
</evidence>
<evidence type="ECO:0000256" key="3">
    <source>
        <dbReference type="ARBA" id="ARBA00012089"/>
    </source>
</evidence>
<dbReference type="SUPFAM" id="SSF52402">
    <property type="entry name" value="Adenine nucleotide alpha hydrolases-like"/>
    <property type="match status" value="1"/>
</dbReference>
<dbReference type="Proteomes" id="UP000244309">
    <property type="component" value="Unassembled WGS sequence"/>
</dbReference>
<comment type="subcellular location">
    <subcellularLocation>
        <location evidence="1">Mitochondrion</location>
    </subcellularLocation>
</comment>
<accession>A0A2V1AT27</accession>
<dbReference type="Gene3D" id="1.25.40.10">
    <property type="entry name" value="Tetratricopeptide repeat domain"/>
    <property type="match status" value="2"/>
</dbReference>
<keyword evidence="6" id="KW-0677">Repeat</keyword>
<reference evidence="17 18" key="1">
    <citation type="submission" date="2017-12" db="EMBL/GenBank/DDBJ databases">
        <title>Genome Sequence of a Multidrug-Resistant Candida haemulonii Isolate from a Patient with Chronic Leg Ulcers in Israel.</title>
        <authorList>
            <person name="Chow N.A."/>
            <person name="Gade L."/>
            <person name="Batra D."/>
            <person name="Rowe L.A."/>
            <person name="Ben-Ami R."/>
            <person name="Loparev V.N."/>
            <person name="Litvintseva A.P."/>
        </authorList>
    </citation>
    <scope>NUCLEOTIDE SEQUENCE [LARGE SCALE GENOMIC DNA]</scope>
    <source>
        <strain evidence="17 18">B11899</strain>
    </source>
</reference>
<keyword evidence="5" id="KW-0436">Ligase</keyword>
<dbReference type="Pfam" id="PF01902">
    <property type="entry name" value="Diphthami_syn_2"/>
    <property type="match status" value="1"/>
</dbReference>
<name>A0A2V1AT27_9ASCO</name>
<dbReference type="NCBIfam" id="TIGR00756">
    <property type="entry name" value="PPR"/>
    <property type="match status" value="2"/>
</dbReference>
<dbReference type="PROSITE" id="PS51375">
    <property type="entry name" value="PPR"/>
    <property type="match status" value="1"/>
</dbReference>
<evidence type="ECO:0000256" key="10">
    <source>
        <dbReference type="ARBA" id="ARBA00031552"/>
    </source>
</evidence>
<dbReference type="InterPro" id="IPR035959">
    <property type="entry name" value="RutC-like_sf"/>
</dbReference>
<evidence type="ECO:0000256" key="8">
    <source>
        <dbReference type="ARBA" id="ARBA00022840"/>
    </source>
</evidence>
<dbReference type="InterPro" id="IPR006175">
    <property type="entry name" value="YjgF/YER057c/UK114"/>
</dbReference>
<dbReference type="GO" id="GO:0005524">
    <property type="term" value="F:ATP binding"/>
    <property type="evidence" value="ECO:0007669"/>
    <property type="project" value="UniProtKB-KW"/>
</dbReference>
<evidence type="ECO:0000256" key="11">
    <source>
        <dbReference type="ARBA" id="ARBA00044527"/>
    </source>
</evidence>
<dbReference type="PANTHER" id="PTHR12196:SF2">
    <property type="entry name" value="DIPHTHINE--AMMONIA LIGASE"/>
    <property type="match status" value="1"/>
</dbReference>
<feature type="domain" description="PROP1-like PPR" evidence="16">
    <location>
        <begin position="868"/>
        <end position="979"/>
    </location>
</feature>
<evidence type="ECO:0000259" key="15">
    <source>
        <dbReference type="Pfam" id="PF01902"/>
    </source>
</evidence>
<dbReference type="CDD" id="cd01994">
    <property type="entry name" value="AANH_PF0828-like"/>
    <property type="match status" value="1"/>
</dbReference>
<dbReference type="Gene3D" id="3.40.50.620">
    <property type="entry name" value="HUPs"/>
    <property type="match status" value="1"/>
</dbReference>
<dbReference type="GeneID" id="37005542"/>
<dbReference type="InterPro" id="IPR011990">
    <property type="entry name" value="TPR-like_helical_dom_sf"/>
</dbReference>
<dbReference type="Pfam" id="PF17177">
    <property type="entry name" value="PPR_long"/>
    <property type="match status" value="1"/>
</dbReference>
<evidence type="ECO:0000256" key="6">
    <source>
        <dbReference type="ARBA" id="ARBA00022737"/>
    </source>
</evidence>
<proteinExistence type="predicted"/>
<evidence type="ECO:0000256" key="5">
    <source>
        <dbReference type="ARBA" id="ARBA00022598"/>
    </source>
</evidence>
<dbReference type="NCBIfam" id="TIGR00290">
    <property type="entry name" value="MJ0570_dom"/>
    <property type="match status" value="1"/>
</dbReference>
<evidence type="ECO:0000256" key="2">
    <source>
        <dbReference type="ARBA" id="ARBA00005156"/>
    </source>
</evidence>
<comment type="pathway">
    <text evidence="2">Protein modification; peptidyl-diphthamide biosynthesis.</text>
</comment>
<keyword evidence="8" id="KW-0067">ATP-binding</keyword>
<dbReference type="SUPFAM" id="SSF55298">
    <property type="entry name" value="YjgF-like"/>
    <property type="match status" value="2"/>
</dbReference>
<gene>
    <name evidence="17" type="ORF">CXQ85_000209</name>
</gene>
<evidence type="ECO:0000313" key="18">
    <source>
        <dbReference type="Proteomes" id="UP000244309"/>
    </source>
</evidence>
<dbReference type="InterPro" id="IPR002761">
    <property type="entry name" value="Diphthami_syn_dom"/>
</dbReference>
<evidence type="ECO:0000256" key="14">
    <source>
        <dbReference type="SAM" id="MobiDB-lite"/>
    </source>
</evidence>
<dbReference type="EC" id="6.3.1.14" evidence="3"/>
<dbReference type="InterPro" id="IPR002885">
    <property type="entry name" value="PPR_rpt"/>
</dbReference>
<evidence type="ECO:0000256" key="4">
    <source>
        <dbReference type="ARBA" id="ARBA00018426"/>
    </source>
</evidence>
<dbReference type="CDD" id="cd06155">
    <property type="entry name" value="eu_AANH_C_1"/>
    <property type="match status" value="1"/>
</dbReference>
<organism evidence="17 18">
    <name type="scientific">Candidozyma haemuli</name>
    <dbReference type="NCBI Taxonomy" id="45357"/>
    <lineage>
        <taxon>Eukaryota</taxon>
        <taxon>Fungi</taxon>
        <taxon>Dikarya</taxon>
        <taxon>Ascomycota</taxon>
        <taxon>Saccharomycotina</taxon>
        <taxon>Pichiomycetes</taxon>
        <taxon>Metschnikowiaceae</taxon>
        <taxon>Candidozyma</taxon>
    </lineage>
</organism>
<comment type="catalytic activity">
    <reaction evidence="12">
        <text>diphthine-[translation elongation factor 2] + NH4(+) + ATP = diphthamide-[translation elongation factor 2] + AMP + diphosphate + H(+)</text>
        <dbReference type="Rhea" id="RHEA:19753"/>
        <dbReference type="Rhea" id="RHEA-COMP:10172"/>
        <dbReference type="Rhea" id="RHEA-COMP:10174"/>
        <dbReference type="ChEBI" id="CHEBI:15378"/>
        <dbReference type="ChEBI" id="CHEBI:16692"/>
        <dbReference type="ChEBI" id="CHEBI:28938"/>
        <dbReference type="ChEBI" id="CHEBI:30616"/>
        <dbReference type="ChEBI" id="CHEBI:33019"/>
        <dbReference type="ChEBI" id="CHEBI:82696"/>
        <dbReference type="ChEBI" id="CHEBI:456215"/>
        <dbReference type="EC" id="6.3.1.14"/>
    </reaction>
</comment>
<dbReference type="FunFam" id="3.40.50.620:FF:000145">
    <property type="entry name" value="ATP-binding domain containing protein"/>
    <property type="match status" value="1"/>
</dbReference>
<evidence type="ECO:0000313" key="17">
    <source>
        <dbReference type="EMBL" id="PVH21240.1"/>
    </source>
</evidence>
<dbReference type="Gene3D" id="3.30.1330.40">
    <property type="entry name" value="RutC-like"/>
    <property type="match status" value="2"/>
</dbReference>
<dbReference type="OrthoDB" id="686384at2759"/>
<feature type="domain" description="Diphthamide synthase" evidence="15">
    <location>
        <begin position="1"/>
        <end position="229"/>
    </location>
</feature>
<sequence>MKFVALISGGKDSFYNILECHKQGHELVALANLHPQNESHHETDSFMFQTVGHDIVSLYAQCLPKIPLYRQPLSGSSANVQLEYTPTADDEIEDLYTLLARVKEDKPDIEGVSCGAILSHYQRTRVENVCDRLGLTCLAYLWQRDQAELMSEMCESGLDARLIKCAAIGLNEKHLGRSITDMLPILTKLNQMYDVHICGEGGEFETLVFDFPFFEKRLEVVDQKVVAHSSDCSYLQLNVKVVDKDEEKDAAGEENTSALIGDQGRSESFIDDDFFPIYEKVEKQEPTKLPEVKEASFSLGPTVLTTPLRLYISNIVSTASDIKSQAHDIMTQMSNILKNHETSITDIQHVTVLVRDMADFAQINTVYASFFANTYLPPSRVCVQTTLPQPYGLQISCIVLKPPVETRQGIHIRSRSHWAPQNIGPYSQAIVEVRDTFKTATLSGQIPLIPSSMELDDGDLVRSAVLSLQHLYKVKSLVNVKQLAAAVCFVTTTPPSVASQVWKEYVQEVEHGQDFDNRLIIVQVTGLPKGATIEWGGLAFEKVIGMYDDESETEAPRLLSSATELTQGFKTNLVSVNENFNVVKMMANDIGLVIDFLRSPALGNSHVTVMTKLSNIHKLVALGLPAEWVPVVNVWDSDGVDQEPERRRPPSREEELSNIQYNEHLKELRDLTRRVGDYLKQKDALDEPQPQPQLTDEADKADELYEAIKDKSPSEERPSKDASGALALNAPSETSVSPSTASLPEALQERLGLTLRYLVNDEHQDWPLILSQLEQDGGLKGFSDKDVRKMVYAIPKHQLVDLYPKVKELMEAAGMKESPKMINTYMRSVIHGSAVGPEKIQIIENCVDELKSMHKKGALSRDTYEVLIEAYGKNASIDKVNQLVKEMKQLGLEPSRTVYSNVLATCVYKVKSHASAVELFDSMKFFSKKTQPSTREYQDIIVSYVNNDNIEKALDLYQEMRTEKIEVNQSILVALARGCFSRDELKIRAWDFMFEINRRGWTPTAQSAEYMLYLASKDGDLSLARSLYQQLNLGGNTSPRSFSFLLLAYSKASLDGSVPTVEYSESGRSFRYNIMNQTDFASSMEDPKTALPFLPNIMLESPLEILAESSAIMAHTLMVNNHFVNSESINNFLNVAANVGTLDDFKQRLEQFTYLDREGIPATRSYIEPDRCLDEENGTSDSKEVSRSSNGTSLSTSPVLEQFLQASDGRFKVPRDTITYLIALKAAAKHNNYVLAQMMWTERGLYRKSVRWTRLSRHDKDKLDFDFAISMVNCLTQLGLLEDALAVVVSTEYQFKWKWHHFSQLHKRGVEIGDNKITSTLRGIAKRGQIKFEGKIHRKDYKRFVMNNGY</sequence>
<keyword evidence="7" id="KW-0547">Nucleotide-binding</keyword>
<dbReference type="InterPro" id="IPR030662">
    <property type="entry name" value="DPH6/MJ0570"/>
</dbReference>
<dbReference type="GO" id="GO:0017178">
    <property type="term" value="F:diphthine-ammonia ligase activity"/>
    <property type="evidence" value="ECO:0007669"/>
    <property type="project" value="UniProtKB-EC"/>
</dbReference>
<evidence type="ECO:0000256" key="12">
    <source>
        <dbReference type="ARBA" id="ARBA00048108"/>
    </source>
</evidence>
<dbReference type="Gene3D" id="3.90.1490.10">
    <property type="entry name" value="putative n-type atp pyrophosphatase, domain 2"/>
    <property type="match status" value="1"/>
</dbReference>
<dbReference type="FunFam" id="3.90.1490.10:FF:000001">
    <property type="entry name" value="Diphthine--ammonia ligase"/>
    <property type="match status" value="1"/>
</dbReference>
<protein>
    <recommendedName>
        <fullName evidence="4">Diphthine--ammonia ligase</fullName>
        <ecNumber evidence="3">6.3.1.14</ecNumber>
    </recommendedName>
    <alternativeName>
        <fullName evidence="9">Diphthamide synthase</fullName>
    </alternativeName>
    <alternativeName>
        <fullName evidence="10">Diphthamide synthetase</fullName>
    </alternativeName>
    <alternativeName>
        <fullName evidence="11">Mitochondrial 15S rRNA processing factor CCM1</fullName>
    </alternativeName>
</protein>
<comment type="caution">
    <text evidence="17">The sequence shown here is derived from an EMBL/GenBank/DDBJ whole genome shotgun (WGS) entry which is preliminary data.</text>
</comment>
<dbReference type="STRING" id="45357.A0A2V1AT27"/>
<dbReference type="Pfam" id="PF01042">
    <property type="entry name" value="Ribonuc_L-PSP"/>
    <property type="match status" value="1"/>
</dbReference>
<keyword evidence="18" id="KW-1185">Reference proteome</keyword>
<evidence type="ECO:0000259" key="16">
    <source>
        <dbReference type="Pfam" id="PF17177"/>
    </source>
</evidence>
<dbReference type="InterPro" id="IPR033443">
    <property type="entry name" value="PROP1-like_PPR_dom"/>
</dbReference>
<feature type="repeat" description="PPR" evidence="13">
    <location>
        <begin position="860"/>
        <end position="894"/>
    </location>
</feature>
<dbReference type="VEuPathDB" id="FungiDB:CXQ85_000209"/>
<feature type="region of interest" description="Disordered" evidence="14">
    <location>
        <begin position="1166"/>
        <end position="1195"/>
    </location>
</feature>
<dbReference type="GO" id="GO:0005739">
    <property type="term" value="C:mitochondrion"/>
    <property type="evidence" value="ECO:0007669"/>
    <property type="project" value="UniProtKB-SubCell"/>
</dbReference>